<proteinExistence type="predicted"/>
<name>A0A6B3L0V8_9BACT</name>
<reference evidence="2 3" key="1">
    <citation type="submission" date="2020-12" db="EMBL/GenBank/DDBJ databases">
        <title>Sulforoseuscoccus oceanibium gen. nov., sp. nov., a representative of the phylum Verrucomicrobia with special cytoplasmic membrane, and proposal of Sulforoseuscoccusaceae fam. nov.</title>
        <authorList>
            <person name="Xi F."/>
        </authorList>
    </citation>
    <scope>NUCLEOTIDE SEQUENCE [LARGE SCALE GENOMIC DNA]</scope>
    <source>
        <strain evidence="2 3">T37</strain>
    </source>
</reference>
<dbReference type="RefSeq" id="WP_164362315.1">
    <property type="nucleotide sequence ID" value="NZ_CP066776.1"/>
</dbReference>
<dbReference type="Gene3D" id="3.40.50.1820">
    <property type="entry name" value="alpha/beta hydrolase"/>
    <property type="match status" value="1"/>
</dbReference>
<protein>
    <recommendedName>
        <fullName evidence="1">SLA1 homology domain-containing protein</fullName>
    </recommendedName>
</protein>
<dbReference type="KEGG" id="soa:G3M56_010195"/>
<dbReference type="GO" id="GO:0042802">
    <property type="term" value="F:identical protein binding"/>
    <property type="evidence" value="ECO:0007669"/>
    <property type="project" value="InterPro"/>
</dbReference>
<organism evidence="2 3">
    <name type="scientific">Sulfuriroseicoccus oceanibius</name>
    <dbReference type="NCBI Taxonomy" id="2707525"/>
    <lineage>
        <taxon>Bacteria</taxon>
        <taxon>Pseudomonadati</taxon>
        <taxon>Verrucomicrobiota</taxon>
        <taxon>Verrucomicrobiia</taxon>
        <taxon>Verrucomicrobiales</taxon>
        <taxon>Verrucomicrobiaceae</taxon>
        <taxon>Sulfuriroseicoccus</taxon>
    </lineage>
</organism>
<dbReference type="SUPFAM" id="SSF53474">
    <property type="entry name" value="alpha/beta-Hydrolases"/>
    <property type="match status" value="1"/>
</dbReference>
<dbReference type="EMBL" id="CP066776">
    <property type="protein sequence ID" value="QQL44261.1"/>
    <property type="molecule type" value="Genomic_DNA"/>
</dbReference>
<dbReference type="GO" id="GO:0043130">
    <property type="term" value="F:ubiquitin binding"/>
    <property type="evidence" value="ECO:0007669"/>
    <property type="project" value="InterPro"/>
</dbReference>
<dbReference type="InterPro" id="IPR029058">
    <property type="entry name" value="AB_hydrolase_fold"/>
</dbReference>
<dbReference type="Proteomes" id="UP000475117">
    <property type="component" value="Chromosome"/>
</dbReference>
<sequence length="431" mass="48167">MKNPLLLLALASVLLIHSRGEPTPATEMRMWTAKSGHQIEAMVTGFKMGKIRLEKPDGETVVVALDKLVQEDQDAIEDHYNKAEAAAEAAKFASEKPAELKYPLGKITDEIPTANGYTCRLYLPTSLRDDDAHPVLFIQDPGSGRVGTLNRYKKAAEMNRWILATTPQSSNKLDYDASYKAIVAMMEFVKENLPIDEKRIYLSGFSGGSRYSFFTASQNDVAGIIACGAGSSCHKHGERVPDNHVVTYGLCGTNCFNRYDMSRSHAKMTNPDSVLRFFVGNHDWAGGALLEDAMVHLNGVFFEQNGEAYPQQQARFEVDVLSVIESCLEAEPHRAYMLTQFMIDRGLTSGTRTTRFARLMRKLSKNPENQRFVDGLADMDKMAKKVCGSEYRSYKTLYPEVVEAGEKYAEKYAGTPLEPIFLKFKEHVVQP</sequence>
<feature type="domain" description="SLA1 homology" evidence="1">
    <location>
        <begin position="24"/>
        <end position="81"/>
    </location>
</feature>
<evidence type="ECO:0000259" key="1">
    <source>
        <dbReference type="Pfam" id="PF03983"/>
    </source>
</evidence>
<evidence type="ECO:0000313" key="2">
    <source>
        <dbReference type="EMBL" id="QQL44261.1"/>
    </source>
</evidence>
<dbReference type="Gene3D" id="2.30.30.700">
    <property type="entry name" value="SLA1 homology domain 1"/>
    <property type="match status" value="1"/>
</dbReference>
<dbReference type="InterPro" id="IPR007131">
    <property type="entry name" value="SHD1"/>
</dbReference>
<keyword evidence="3" id="KW-1185">Reference proteome</keyword>
<dbReference type="Pfam" id="PF03983">
    <property type="entry name" value="SHD1"/>
    <property type="match status" value="1"/>
</dbReference>
<evidence type="ECO:0000313" key="3">
    <source>
        <dbReference type="Proteomes" id="UP000475117"/>
    </source>
</evidence>
<dbReference type="AlphaFoldDB" id="A0A6B3L0V8"/>
<dbReference type="GO" id="GO:0008092">
    <property type="term" value="F:cytoskeletal protein binding"/>
    <property type="evidence" value="ECO:0007669"/>
    <property type="project" value="InterPro"/>
</dbReference>
<gene>
    <name evidence="2" type="ORF">G3M56_010195</name>
</gene>
<dbReference type="GO" id="GO:0030674">
    <property type="term" value="F:protein-macromolecule adaptor activity"/>
    <property type="evidence" value="ECO:0007669"/>
    <property type="project" value="InterPro"/>
</dbReference>
<accession>A0A6B3L0V8</accession>